<evidence type="ECO:0000313" key="4">
    <source>
        <dbReference type="RefSeq" id="XP_022134535.1"/>
    </source>
</evidence>
<dbReference type="InterPro" id="IPR053273">
    <property type="entry name" value="CST_Regulator"/>
</dbReference>
<reference evidence="3 4" key="1">
    <citation type="submission" date="2025-04" db="UniProtKB">
        <authorList>
            <consortium name="RefSeq"/>
        </authorList>
    </citation>
    <scope>IDENTIFICATION</scope>
    <source>
        <strain evidence="3 4">OHB3-1</strain>
    </source>
</reference>
<feature type="region of interest" description="Disordered" evidence="1">
    <location>
        <begin position="831"/>
        <end position="850"/>
    </location>
</feature>
<sequence length="850" mass="93271">MDLKHKGITWVGNMYQKFEAVCQEVDSIMHQDTVKYVENHVSSASENVKKFYSDVVQGLLPPIADPVNHEAQTMAQRGHVPINAYFKSLSHNEGKTANSAASKSSVGHGTTDKIDKWSPGSCKVTFVNEEVAQVPSHSLLELKADLPLGKNDDVLLDIDLDENMKENTINELLLSERSDGTLTDKHAFSDPGADDPLSNPLRSVSSEINQTNKRDSSISEDSGLQLEDDSILGNNYVTVIDKDANKSSEDASDPLIHVPNLASCQVKVTNENTISILDDSHLSLESSILSRKNGEKLSDEDSLDEDSSNEESSVEDLSDDSDKCSKNVVIMEPDASDRLDNNHLSHVWNGTNFTSKKATVVSDDSKSEVLSGKINCALTDKDFVKSPIKDAIFKDDFNSDLLNLHACSGVNFTNEEAILVSDSNHLQLESELLPGKNDDALTDKHSNEILKKDTILELEHDASYPLKNQPGCTLSSINYKNEEVTSVSNDSFPNLASSLSWWKNTEGLLEKESDASCKAQANLKLSTDLISQCNEDSIRGTLCNCDNERQEDIVTSTADPLKTSINGADVESTRKVGQDSSISVSNSVNFPPKMVTTSNYFETGTGYSSNAPDATSSELGSLGLTCGKIVEETRSVSALKSQPEDSLSASRSSVKNFSSIGKPADRETHPTFEVVTRAYYENKTLETKLASSRSSSLSMQSHEDHASRVNGSAFLPKFCTNGDVEFSKSTSSEALNFSTEIGCPYNSSGYIPDAEMETVDLDHEVTLKDGCNIVDCRDLHAVSRRTQKLRSYKKRIQDAFTSKKRLAKEYEQLAIWYGDIDLELTTDNSQKLDRKNSSTSYGSDSDWELL</sequence>
<gene>
    <name evidence="3 4" type="primary">LOC111006744</name>
</gene>
<organism evidence="2 3">
    <name type="scientific">Momordica charantia</name>
    <name type="common">Bitter gourd</name>
    <name type="synonym">Balsam pear</name>
    <dbReference type="NCBI Taxonomy" id="3673"/>
    <lineage>
        <taxon>Eukaryota</taxon>
        <taxon>Viridiplantae</taxon>
        <taxon>Streptophyta</taxon>
        <taxon>Embryophyta</taxon>
        <taxon>Tracheophyta</taxon>
        <taxon>Spermatophyta</taxon>
        <taxon>Magnoliopsida</taxon>
        <taxon>eudicotyledons</taxon>
        <taxon>Gunneridae</taxon>
        <taxon>Pentapetalae</taxon>
        <taxon>rosids</taxon>
        <taxon>fabids</taxon>
        <taxon>Cucurbitales</taxon>
        <taxon>Cucurbitaceae</taxon>
        <taxon>Momordiceae</taxon>
        <taxon>Momordica</taxon>
    </lineage>
</organism>
<evidence type="ECO:0000256" key="1">
    <source>
        <dbReference type="SAM" id="MobiDB-lite"/>
    </source>
</evidence>
<feature type="compositionally biased region" description="Polar residues" evidence="1">
    <location>
        <begin position="200"/>
        <end position="211"/>
    </location>
</feature>
<proteinExistence type="predicted"/>
<feature type="compositionally biased region" description="Acidic residues" evidence="1">
    <location>
        <begin position="300"/>
        <end position="319"/>
    </location>
</feature>
<feature type="region of interest" description="Disordered" evidence="1">
    <location>
        <begin position="293"/>
        <end position="322"/>
    </location>
</feature>
<feature type="region of interest" description="Disordered" evidence="1">
    <location>
        <begin position="635"/>
        <end position="668"/>
    </location>
</feature>
<evidence type="ECO:0000313" key="2">
    <source>
        <dbReference type="Proteomes" id="UP000504603"/>
    </source>
</evidence>
<dbReference type="Proteomes" id="UP000504603">
    <property type="component" value="Unplaced"/>
</dbReference>
<dbReference type="GO" id="GO:0061908">
    <property type="term" value="C:phagophore"/>
    <property type="evidence" value="ECO:0007669"/>
    <property type="project" value="TreeGrafter"/>
</dbReference>
<evidence type="ECO:0000313" key="3">
    <source>
        <dbReference type="RefSeq" id="XP_022134527.1"/>
    </source>
</evidence>
<dbReference type="GeneID" id="111006744"/>
<feature type="region of interest" description="Disordered" evidence="1">
    <location>
        <begin position="183"/>
        <end position="225"/>
    </location>
</feature>
<dbReference type="KEGG" id="mcha:111006744"/>
<protein>
    <submittedName>
        <fullName evidence="3 4">Uncharacterized protein LOC111006744</fullName>
    </submittedName>
</protein>
<feature type="compositionally biased region" description="Polar residues" evidence="1">
    <location>
        <begin position="635"/>
        <end position="659"/>
    </location>
</feature>
<accession>A0A6J1BZU8</accession>
<dbReference type="AlphaFoldDB" id="A0A6J1BZU8"/>
<name>A0A6J1BZU8_MOMCH</name>
<dbReference type="GO" id="GO:0006950">
    <property type="term" value="P:response to stress"/>
    <property type="evidence" value="ECO:0007669"/>
    <property type="project" value="TreeGrafter"/>
</dbReference>
<dbReference type="RefSeq" id="XP_022134535.1">
    <property type="nucleotide sequence ID" value="XM_022278843.1"/>
</dbReference>
<dbReference type="GO" id="GO:0005776">
    <property type="term" value="C:autophagosome"/>
    <property type="evidence" value="ECO:0007669"/>
    <property type="project" value="TreeGrafter"/>
</dbReference>
<dbReference type="PANTHER" id="PTHR34659">
    <property type="entry name" value="BNAA05G11610D PROTEIN"/>
    <property type="match status" value="1"/>
</dbReference>
<keyword evidence="2" id="KW-1185">Reference proteome</keyword>
<dbReference type="PANTHER" id="PTHR34659:SF1">
    <property type="entry name" value="PROTEIN EGT2"/>
    <property type="match status" value="1"/>
</dbReference>
<dbReference type="OrthoDB" id="1644512at2759"/>
<dbReference type="RefSeq" id="XP_022134527.1">
    <property type="nucleotide sequence ID" value="XM_022278835.1"/>
</dbReference>